<dbReference type="GO" id="GO:0005634">
    <property type="term" value="C:nucleus"/>
    <property type="evidence" value="ECO:0007669"/>
    <property type="project" value="UniProtKB-SubCell"/>
</dbReference>
<evidence type="ECO:0000256" key="2">
    <source>
        <dbReference type="ARBA" id="ARBA00023242"/>
    </source>
</evidence>
<dbReference type="RefSeq" id="XP_018268336.1">
    <property type="nucleotide sequence ID" value="XM_018418183.1"/>
</dbReference>
<organism evidence="4 5">
    <name type="scientific">Rhodotorula graminis (strain WP1)</name>
    <dbReference type="NCBI Taxonomy" id="578459"/>
    <lineage>
        <taxon>Eukaryota</taxon>
        <taxon>Fungi</taxon>
        <taxon>Dikarya</taxon>
        <taxon>Basidiomycota</taxon>
        <taxon>Pucciniomycotina</taxon>
        <taxon>Microbotryomycetes</taxon>
        <taxon>Sporidiobolales</taxon>
        <taxon>Sporidiobolaceae</taxon>
        <taxon>Rhodotorula</taxon>
    </lineage>
</organism>
<protein>
    <recommendedName>
        <fullName evidence="6">Transcription factor domain-containing protein</fullName>
    </recommendedName>
</protein>
<proteinExistence type="predicted"/>
<dbReference type="Pfam" id="PF11951">
    <property type="entry name" value="Fungal_trans_2"/>
    <property type="match status" value="1"/>
</dbReference>
<feature type="region of interest" description="Disordered" evidence="3">
    <location>
        <begin position="714"/>
        <end position="735"/>
    </location>
</feature>
<feature type="region of interest" description="Disordered" evidence="3">
    <location>
        <begin position="295"/>
        <end position="357"/>
    </location>
</feature>
<sequence>MPADRANEGKTRSRAGCLTSDRSRSPQKCDETRLSENRGACRRCFTGSWDCQWPLPPGNKPLRSFVSGSKRAQAKGAARPTSATTVDALDDDRDVGSRIDPGPLPVPPPSGSTYIPTSVSSASASLAASTSVGASPFPFLPSTSTSTSSCSLPISSLLPTASSTAGSSTPNPYADLDVLAPASSFSAFLAPPEQLGDDLSHFFSSLDAEVGYWDSLQSQVRVDGPRVPAVDADPSAPSSAVESGSPTVLYAGAGLTPLAEAEAAAQAHRDLDLVRERVDAEDETVRALLEAAASTGSAASAVPSPPPPAAVETVAATSSTFTSPGRKEKRPRAPSVPPPSSKVPRLDSPAPGEELEPVEVDPIYNTFNAGFFRSLPKPVREVVVQKAYNVAGSSDLSRHAAMAMVMLYRLRMQQQAQQASSEPLSAAEVATASEQHAKLLAQSDHYFQKALEHLQAPIPFEAKMVAVLDMQTYQFDQWGAAAANAILLLAELFINEALGSQPAIDLSDMRDPKNVLLSAVAWSDCVRCICIPRRRTIFAFSGLPGEPSATTPEAVVSDVSSHSNSIDAHLGLPLGLLLCVAATANLGAEMDALPDEVVRVKAAAIENAIREWKPAPPNIEDLADSAWYIDKLSSAEMWRHAIIIFLYQVVHRHGPLSRVIREAMQQILQLGSRMLQQYRAPLGSLATAAASSAAASSSAAHVAGLEAATAAGAPGGAASSSAPVPPGPGEEESLSAPSMRAVPWFLAGTCAQLPSDRALCRRGIEVCGRQQGYRDNVSALERIWDVTDEKGWTVDWRSLLQAEQRFVGWL</sequence>
<feature type="compositionally biased region" description="Basic and acidic residues" evidence="3">
    <location>
        <begin position="1"/>
        <end position="11"/>
    </location>
</feature>
<dbReference type="PANTHER" id="PTHR37534">
    <property type="entry name" value="TRANSCRIPTIONAL ACTIVATOR PROTEIN UGA3"/>
    <property type="match status" value="1"/>
</dbReference>
<keyword evidence="5" id="KW-1185">Reference proteome</keyword>
<accession>A0A0P9ISA6</accession>
<dbReference type="OMA" id="EYERRAM"/>
<dbReference type="Proteomes" id="UP000053890">
    <property type="component" value="Unassembled WGS sequence"/>
</dbReference>
<comment type="subcellular location">
    <subcellularLocation>
        <location evidence="1">Nucleus</location>
    </subcellularLocation>
</comment>
<dbReference type="GeneID" id="28978631"/>
<gene>
    <name evidence="4" type="ORF">RHOBADRAFT_56099</name>
</gene>
<dbReference type="PANTHER" id="PTHR37534:SF46">
    <property type="entry name" value="ZN(II)2CYS6 TRANSCRIPTION FACTOR (EUROFUNG)"/>
    <property type="match status" value="1"/>
</dbReference>
<evidence type="ECO:0000256" key="3">
    <source>
        <dbReference type="SAM" id="MobiDB-lite"/>
    </source>
</evidence>
<feature type="region of interest" description="Disordered" evidence="3">
    <location>
        <begin position="1"/>
        <end position="34"/>
    </location>
</feature>
<dbReference type="EMBL" id="KQ474088">
    <property type="protein sequence ID" value="KPV72287.1"/>
    <property type="molecule type" value="Genomic_DNA"/>
</dbReference>
<feature type="compositionally biased region" description="Low complexity" evidence="3">
    <location>
        <begin position="310"/>
        <end position="324"/>
    </location>
</feature>
<dbReference type="InterPro" id="IPR021858">
    <property type="entry name" value="Fun_TF"/>
</dbReference>
<dbReference type="STRING" id="578459.A0A0P9ISA6"/>
<feature type="region of interest" description="Disordered" evidence="3">
    <location>
        <begin position="55"/>
        <end position="117"/>
    </location>
</feature>
<name>A0A0P9ISA6_RHOGW</name>
<dbReference type="OrthoDB" id="5419315at2759"/>
<reference evidence="4 5" key="1">
    <citation type="journal article" date="2015" name="Front. Microbiol.">
        <title>Genome sequence of the plant growth promoting endophytic yeast Rhodotorula graminis WP1.</title>
        <authorList>
            <person name="Firrincieli A."/>
            <person name="Otillar R."/>
            <person name="Salamov A."/>
            <person name="Schmutz J."/>
            <person name="Khan Z."/>
            <person name="Redman R.S."/>
            <person name="Fleck N.D."/>
            <person name="Lindquist E."/>
            <person name="Grigoriev I.V."/>
            <person name="Doty S.L."/>
        </authorList>
    </citation>
    <scope>NUCLEOTIDE SEQUENCE [LARGE SCALE GENOMIC DNA]</scope>
    <source>
        <strain evidence="4 5">WP1</strain>
    </source>
</reference>
<keyword evidence="2" id="KW-0539">Nucleus</keyword>
<evidence type="ECO:0000256" key="1">
    <source>
        <dbReference type="ARBA" id="ARBA00004123"/>
    </source>
</evidence>
<evidence type="ECO:0000313" key="4">
    <source>
        <dbReference type="EMBL" id="KPV72287.1"/>
    </source>
</evidence>
<evidence type="ECO:0000313" key="5">
    <source>
        <dbReference type="Proteomes" id="UP000053890"/>
    </source>
</evidence>
<evidence type="ECO:0008006" key="6">
    <source>
        <dbReference type="Google" id="ProtNLM"/>
    </source>
</evidence>
<dbReference type="AlphaFoldDB" id="A0A0P9ISA6"/>
<feature type="compositionally biased region" description="Basic and acidic residues" evidence="3">
    <location>
        <begin position="21"/>
        <end position="34"/>
    </location>
</feature>